<proteinExistence type="inferred from homology"/>
<evidence type="ECO:0000256" key="11">
    <source>
        <dbReference type="ARBA" id="ARBA00022741"/>
    </source>
</evidence>
<dbReference type="SUPFAM" id="SSF53850">
    <property type="entry name" value="Periplasmic binding protein-like II"/>
    <property type="match status" value="1"/>
</dbReference>
<accession>A0ABT4DDW7</accession>
<evidence type="ECO:0000313" key="18">
    <source>
        <dbReference type="Proteomes" id="UP001144612"/>
    </source>
</evidence>
<dbReference type="CDD" id="cd13595">
    <property type="entry name" value="PBP2_HisGs"/>
    <property type="match status" value="1"/>
</dbReference>
<evidence type="ECO:0000256" key="5">
    <source>
        <dbReference type="ARBA" id="ARBA00011946"/>
    </source>
</evidence>
<evidence type="ECO:0000256" key="9">
    <source>
        <dbReference type="ARBA" id="ARBA00022676"/>
    </source>
</evidence>
<evidence type="ECO:0000256" key="2">
    <source>
        <dbReference type="ARBA" id="ARBA00004496"/>
    </source>
</evidence>
<protein>
    <recommendedName>
        <fullName evidence="6 15">ATP phosphoribosyltransferase</fullName>
        <shortName evidence="15">ATP-PRT</shortName>
        <shortName evidence="15">ATP-PRTase</shortName>
        <ecNumber evidence="5 15">2.4.2.17</ecNumber>
    </recommendedName>
</protein>
<evidence type="ECO:0000256" key="14">
    <source>
        <dbReference type="ARBA" id="ARBA00024861"/>
    </source>
</evidence>
<evidence type="ECO:0000256" key="8">
    <source>
        <dbReference type="ARBA" id="ARBA00022605"/>
    </source>
</evidence>
<keyword evidence="7 15" id="KW-0963">Cytoplasm</keyword>
<dbReference type="InterPro" id="IPR001348">
    <property type="entry name" value="ATP_PRibTrfase_HisG"/>
</dbReference>
<evidence type="ECO:0000256" key="13">
    <source>
        <dbReference type="ARBA" id="ARBA00023102"/>
    </source>
</evidence>
<keyword evidence="8 15" id="KW-0028">Amino-acid biosynthesis</keyword>
<evidence type="ECO:0000256" key="3">
    <source>
        <dbReference type="ARBA" id="ARBA00004667"/>
    </source>
</evidence>
<dbReference type="HAMAP" id="MF_01018">
    <property type="entry name" value="HisG_Short"/>
    <property type="match status" value="1"/>
</dbReference>
<evidence type="ECO:0000256" key="6">
    <source>
        <dbReference type="ARBA" id="ARBA00020998"/>
    </source>
</evidence>
<comment type="pathway">
    <text evidence="3 15">Amino-acid biosynthesis; L-histidine biosynthesis; L-histidine from 5-phospho-alpha-D-ribose 1-diphosphate: step 1/9.</text>
</comment>
<dbReference type="NCBIfam" id="TIGR00070">
    <property type="entry name" value="hisG"/>
    <property type="match status" value="1"/>
</dbReference>
<organism evidence="17 18">
    <name type="scientific">Clostridium brassicae</name>
    <dbReference type="NCBI Taxonomy" id="2999072"/>
    <lineage>
        <taxon>Bacteria</taxon>
        <taxon>Bacillati</taxon>
        <taxon>Bacillota</taxon>
        <taxon>Clostridia</taxon>
        <taxon>Eubacteriales</taxon>
        <taxon>Clostridiaceae</taxon>
        <taxon>Clostridium</taxon>
    </lineage>
</organism>
<evidence type="ECO:0000256" key="12">
    <source>
        <dbReference type="ARBA" id="ARBA00022840"/>
    </source>
</evidence>
<evidence type="ECO:0000259" key="16">
    <source>
        <dbReference type="Pfam" id="PF01634"/>
    </source>
</evidence>
<dbReference type="RefSeq" id="WP_268062934.1">
    <property type="nucleotide sequence ID" value="NZ_JAPQFJ010000031.1"/>
</dbReference>
<dbReference type="EC" id="2.4.2.17" evidence="5 15"/>
<keyword evidence="18" id="KW-1185">Reference proteome</keyword>
<keyword evidence="11 15" id="KW-0547">Nucleotide-binding</keyword>
<comment type="subcellular location">
    <subcellularLocation>
        <location evidence="2 15">Cytoplasm</location>
    </subcellularLocation>
</comment>
<reference evidence="17" key="1">
    <citation type="submission" date="2022-12" db="EMBL/GenBank/DDBJ databases">
        <title>Clostridium sp. nov., isolated from industrial wastewater.</title>
        <authorList>
            <person name="Jiayan W."/>
        </authorList>
    </citation>
    <scope>NUCLEOTIDE SEQUENCE</scope>
    <source>
        <strain evidence="17">ZC22-4</strain>
    </source>
</reference>
<dbReference type="PANTHER" id="PTHR21403:SF8">
    <property type="entry name" value="ATP PHOSPHORIBOSYLTRANSFERASE"/>
    <property type="match status" value="1"/>
</dbReference>
<dbReference type="GO" id="GO:0003879">
    <property type="term" value="F:ATP phosphoribosyltransferase activity"/>
    <property type="evidence" value="ECO:0007669"/>
    <property type="project" value="UniProtKB-EC"/>
</dbReference>
<evidence type="ECO:0000256" key="7">
    <source>
        <dbReference type="ARBA" id="ARBA00022490"/>
    </source>
</evidence>
<keyword evidence="10 15" id="KW-0808">Transferase</keyword>
<evidence type="ECO:0000256" key="1">
    <source>
        <dbReference type="ARBA" id="ARBA00000915"/>
    </source>
</evidence>
<dbReference type="InterPro" id="IPR013820">
    <property type="entry name" value="ATP_PRibTrfase_cat"/>
</dbReference>
<evidence type="ECO:0000256" key="4">
    <source>
        <dbReference type="ARBA" id="ARBA00009489"/>
    </source>
</evidence>
<dbReference type="InterPro" id="IPR024893">
    <property type="entry name" value="ATP_PRibTrfase_HisG_short"/>
</dbReference>
<dbReference type="Gene3D" id="3.40.190.10">
    <property type="entry name" value="Periplasmic binding protein-like II"/>
    <property type="match status" value="2"/>
</dbReference>
<comment type="function">
    <text evidence="14 15">Catalyzes the condensation of ATP and 5-phosphoribose 1-diphosphate to form N'-(5'-phosphoribosyl)-ATP (PR-ATP). Has a crucial role in the pathway because the rate of histidine biosynthesis seems to be controlled primarily by regulation of HisG enzymatic activity.</text>
</comment>
<keyword evidence="13 15" id="KW-0368">Histidine biosynthesis</keyword>
<evidence type="ECO:0000256" key="15">
    <source>
        <dbReference type="HAMAP-Rule" id="MF_01018"/>
    </source>
</evidence>
<sequence>MKKINIALTKGRLEKEAIKIFEAMNVNVDELKNKGRRLIFNCKNSFYDINFFLVKAPDVVTYVEYGAADIGIVGKDTLFETNKEFYEVLDLKIGECKFAVASLPGFKIDDGYRNEYRKKKIATKYPGVARKYFSKRGQDVEIIKIEGSVELAPIVKLADAIVDIVETGETLRENGLVIVDDICNISARMIVNKASMKTKREEIMKIIEETSKIIN</sequence>
<keyword evidence="9 15" id="KW-0328">Glycosyltransferase</keyword>
<comment type="domain">
    <text evidence="15">Lacks the C-terminal regulatory region which is replaced by HisZ.</text>
</comment>
<comment type="subunit">
    <text evidence="15">Heteromultimer composed of HisG and HisZ subunits.</text>
</comment>
<dbReference type="Pfam" id="PF01634">
    <property type="entry name" value="HisG"/>
    <property type="match status" value="1"/>
</dbReference>
<dbReference type="Proteomes" id="UP001144612">
    <property type="component" value="Unassembled WGS sequence"/>
</dbReference>
<comment type="catalytic activity">
    <reaction evidence="1 15">
        <text>1-(5-phospho-beta-D-ribosyl)-ATP + diphosphate = 5-phospho-alpha-D-ribose 1-diphosphate + ATP</text>
        <dbReference type="Rhea" id="RHEA:18473"/>
        <dbReference type="ChEBI" id="CHEBI:30616"/>
        <dbReference type="ChEBI" id="CHEBI:33019"/>
        <dbReference type="ChEBI" id="CHEBI:58017"/>
        <dbReference type="ChEBI" id="CHEBI:73183"/>
        <dbReference type="EC" id="2.4.2.17"/>
    </reaction>
</comment>
<evidence type="ECO:0000313" key="17">
    <source>
        <dbReference type="EMBL" id="MCY6960497.1"/>
    </source>
</evidence>
<dbReference type="PANTHER" id="PTHR21403">
    <property type="entry name" value="ATP PHOSPHORIBOSYLTRANSFERASE ATP-PRTASE"/>
    <property type="match status" value="1"/>
</dbReference>
<dbReference type="EMBL" id="JAPQFJ010000031">
    <property type="protein sequence ID" value="MCY6960497.1"/>
    <property type="molecule type" value="Genomic_DNA"/>
</dbReference>
<comment type="similarity">
    <text evidence="4 15">Belongs to the ATP phosphoribosyltransferase family. Short subfamily.</text>
</comment>
<name>A0ABT4DDW7_9CLOT</name>
<evidence type="ECO:0000256" key="10">
    <source>
        <dbReference type="ARBA" id="ARBA00022679"/>
    </source>
</evidence>
<comment type="caution">
    <text evidence="17">The sequence shown here is derived from an EMBL/GenBank/DDBJ whole genome shotgun (WGS) entry which is preliminary data.</text>
</comment>
<gene>
    <name evidence="15 17" type="primary">hisG</name>
    <name evidence="17" type="ORF">OW729_18025</name>
</gene>
<feature type="domain" description="ATP phosphoribosyltransferase catalytic" evidence="16">
    <location>
        <begin position="55"/>
        <end position="209"/>
    </location>
</feature>
<keyword evidence="12 15" id="KW-0067">ATP-binding</keyword>